<dbReference type="HOGENOM" id="CLU_000288_158_2_1"/>
<dbReference type="InterPro" id="IPR000719">
    <property type="entry name" value="Prot_kinase_dom"/>
</dbReference>
<reference evidence="8" key="1">
    <citation type="submission" date="2015-04" db="UniProtKB">
        <authorList>
            <consortium name="EnsemblPlants"/>
        </authorList>
    </citation>
    <scope>IDENTIFICATION</scope>
</reference>
<dbReference type="InterPro" id="IPR045766">
    <property type="entry name" value="MCAfunc"/>
</dbReference>
<keyword evidence="4" id="KW-0418">Kinase</keyword>
<evidence type="ECO:0000313" key="8">
    <source>
        <dbReference type="EnsemblPlants" id="OPUNC11G18930.1"/>
    </source>
</evidence>
<keyword evidence="5" id="KW-0067">ATP-binding</keyword>
<evidence type="ECO:0000313" key="9">
    <source>
        <dbReference type="Proteomes" id="UP000026962"/>
    </source>
</evidence>
<dbReference type="Gene3D" id="1.20.930.20">
    <property type="entry name" value="Adaptor protein Cbl, N-terminal domain"/>
    <property type="match status" value="1"/>
</dbReference>
<evidence type="ECO:0000256" key="3">
    <source>
        <dbReference type="ARBA" id="ARBA00022741"/>
    </source>
</evidence>
<keyword evidence="1" id="KW-0723">Serine/threonine-protein kinase</keyword>
<dbReference type="EnsemblPlants" id="OPUNC11G18930.1">
    <property type="protein sequence ID" value="OPUNC11G18930.1"/>
    <property type="gene ID" value="OPUNC11G18930"/>
</dbReference>
<dbReference type="PANTHER" id="PTHR27002">
    <property type="entry name" value="RECEPTOR-LIKE SERINE/THREONINE-PROTEIN KINASE SD1-8"/>
    <property type="match status" value="1"/>
</dbReference>
<dbReference type="InterPro" id="IPR011009">
    <property type="entry name" value="Kinase-like_dom_sf"/>
</dbReference>
<dbReference type="Proteomes" id="UP000026962">
    <property type="component" value="Chromosome 11"/>
</dbReference>
<feature type="region of interest" description="Disordered" evidence="6">
    <location>
        <begin position="549"/>
        <end position="579"/>
    </location>
</feature>
<dbReference type="Pfam" id="PF07714">
    <property type="entry name" value="PK_Tyr_Ser-Thr"/>
    <property type="match status" value="1"/>
</dbReference>
<keyword evidence="3" id="KW-0547">Nucleotide-binding</keyword>
<reference evidence="8" key="2">
    <citation type="submission" date="2018-05" db="EMBL/GenBank/DDBJ databases">
        <title>OpunRS2 (Oryza punctata Reference Sequence Version 2).</title>
        <authorList>
            <person name="Zhang J."/>
            <person name="Kudrna D."/>
            <person name="Lee S."/>
            <person name="Talag J."/>
            <person name="Welchert J."/>
            <person name="Wing R.A."/>
        </authorList>
    </citation>
    <scope>NUCLEOTIDE SEQUENCE [LARGE SCALE GENOMIC DNA]</scope>
</reference>
<keyword evidence="2" id="KW-0808">Transferase</keyword>
<accession>A0A0E0MI23</accession>
<dbReference type="GO" id="GO:0005886">
    <property type="term" value="C:plasma membrane"/>
    <property type="evidence" value="ECO:0007669"/>
    <property type="project" value="TreeGrafter"/>
</dbReference>
<dbReference type="eggNOG" id="ENOG502QTRQ">
    <property type="taxonomic scope" value="Eukaryota"/>
</dbReference>
<protein>
    <recommendedName>
        <fullName evidence="7">Protein kinase domain-containing protein</fullName>
    </recommendedName>
</protein>
<dbReference type="AlphaFoldDB" id="A0A0E0MI23"/>
<sequence length="579" mass="65375">MGLSFEETQDYALFFSTSGQPHRRRASGATQMASNAVSMAANIAQLTGVDALGLIKMIVEAAKAARRNKRTCLELAKLVEQVGDLLRALQEQPGVTVMERPETSAPLRELQETLRRAYELVESCRRGSCPRRFFAGKEQGDSLREVRSKISIYLQLFPIICHIDGTRLLVRVIADGAAARSPRPEDEEDEVLMSLTNRPNPQARFEKFSYFQLVHATNDFSLDSQLEQGTLATLYKGKLHGNDVTIKRLSLLTSGQRLPECMSENELFKNEIKILPELQHKNVAKLVGFCTERSERTTVYECMQNGSLENIIFGMSFHYIFVNFKFIHGQILMMVAILQAFAGPATARSMLDWPTRFRIIEGIAQGLGYLHNYSRRSEAKQHSFGFRYESKISNFELAEMLSSGTDEQKTDNVVGSIGFSAPEYMRKGIFSVKTDVYSFGVMVLEIISGKRWTQPNQTRFHKDLLTWAWVRSSCCGARVSRRLKELIDPPLHAVSFRGGALPRCLSFPARRRALSQQREMRRCVRAALLCIQESPKRRPAMPEVVHMLRPRRKATPPLPGRSRFTTARASSLHGGEKSS</sequence>
<feature type="domain" description="Protein kinase" evidence="7">
    <location>
        <begin position="220"/>
        <end position="549"/>
    </location>
</feature>
<dbReference type="OMA" id="SAPEYMH"/>
<dbReference type="GO" id="GO:0004674">
    <property type="term" value="F:protein serine/threonine kinase activity"/>
    <property type="evidence" value="ECO:0007669"/>
    <property type="project" value="UniProtKB-KW"/>
</dbReference>
<dbReference type="InterPro" id="IPR001245">
    <property type="entry name" value="Ser-Thr/Tyr_kinase_cat_dom"/>
</dbReference>
<dbReference type="GO" id="GO:0005524">
    <property type="term" value="F:ATP binding"/>
    <property type="evidence" value="ECO:0007669"/>
    <property type="project" value="UniProtKB-KW"/>
</dbReference>
<dbReference type="SUPFAM" id="SSF56112">
    <property type="entry name" value="Protein kinase-like (PK-like)"/>
    <property type="match status" value="1"/>
</dbReference>
<evidence type="ECO:0000256" key="2">
    <source>
        <dbReference type="ARBA" id="ARBA00022679"/>
    </source>
</evidence>
<dbReference type="InterPro" id="IPR059179">
    <property type="entry name" value="MLKL-like_MCAfunc"/>
</dbReference>
<dbReference type="PANTHER" id="PTHR27002:SF883">
    <property type="entry name" value="PROTEIN KINASE DOMAIN-CONTAINING PROTEIN"/>
    <property type="match status" value="1"/>
</dbReference>
<dbReference type="GO" id="GO:0007166">
    <property type="term" value="P:cell surface receptor signaling pathway"/>
    <property type="evidence" value="ECO:0007669"/>
    <property type="project" value="InterPro"/>
</dbReference>
<evidence type="ECO:0000256" key="4">
    <source>
        <dbReference type="ARBA" id="ARBA00022777"/>
    </source>
</evidence>
<dbReference type="Gene3D" id="1.10.510.10">
    <property type="entry name" value="Transferase(Phosphotransferase) domain 1"/>
    <property type="match status" value="1"/>
</dbReference>
<evidence type="ECO:0000256" key="1">
    <source>
        <dbReference type="ARBA" id="ARBA00022527"/>
    </source>
</evidence>
<evidence type="ECO:0000256" key="6">
    <source>
        <dbReference type="SAM" id="MobiDB-lite"/>
    </source>
</evidence>
<name>A0A0E0MI23_ORYPU</name>
<proteinExistence type="predicted"/>
<dbReference type="STRING" id="4537.A0A0E0MI23"/>
<dbReference type="InterPro" id="IPR036537">
    <property type="entry name" value="Adaptor_Cbl_N_dom_sf"/>
</dbReference>
<dbReference type="CDD" id="cd21037">
    <property type="entry name" value="MLKL_NTD"/>
    <property type="match status" value="1"/>
</dbReference>
<dbReference type="Gramene" id="OPUNC11G18930.1">
    <property type="protein sequence ID" value="OPUNC11G18930.1"/>
    <property type="gene ID" value="OPUNC11G18930"/>
</dbReference>
<dbReference type="Pfam" id="PF19584">
    <property type="entry name" value="MCAfunc"/>
    <property type="match status" value="1"/>
</dbReference>
<dbReference type="Gene3D" id="3.30.200.20">
    <property type="entry name" value="Phosphorylase Kinase, domain 1"/>
    <property type="match status" value="1"/>
</dbReference>
<dbReference type="PROSITE" id="PS50011">
    <property type="entry name" value="PROTEIN_KINASE_DOM"/>
    <property type="match status" value="1"/>
</dbReference>
<keyword evidence="9" id="KW-1185">Reference proteome</keyword>
<evidence type="ECO:0000256" key="5">
    <source>
        <dbReference type="ARBA" id="ARBA00022840"/>
    </source>
</evidence>
<evidence type="ECO:0000259" key="7">
    <source>
        <dbReference type="PROSITE" id="PS50011"/>
    </source>
</evidence>
<organism evidence="8">
    <name type="scientific">Oryza punctata</name>
    <name type="common">Red rice</name>
    <dbReference type="NCBI Taxonomy" id="4537"/>
    <lineage>
        <taxon>Eukaryota</taxon>
        <taxon>Viridiplantae</taxon>
        <taxon>Streptophyta</taxon>
        <taxon>Embryophyta</taxon>
        <taxon>Tracheophyta</taxon>
        <taxon>Spermatophyta</taxon>
        <taxon>Magnoliopsida</taxon>
        <taxon>Liliopsida</taxon>
        <taxon>Poales</taxon>
        <taxon>Poaceae</taxon>
        <taxon>BOP clade</taxon>
        <taxon>Oryzoideae</taxon>
        <taxon>Oryzeae</taxon>
        <taxon>Oryzinae</taxon>
        <taxon>Oryza</taxon>
    </lineage>
</organism>